<protein>
    <submittedName>
        <fullName evidence="2">Uncharacterized protein</fullName>
    </submittedName>
</protein>
<proteinExistence type="predicted"/>
<gene>
    <name evidence="2" type="ORF">FDP41_013323</name>
</gene>
<dbReference type="Proteomes" id="UP000444721">
    <property type="component" value="Unassembled WGS sequence"/>
</dbReference>
<feature type="region of interest" description="Disordered" evidence="1">
    <location>
        <begin position="1"/>
        <end position="27"/>
    </location>
</feature>
<name>A0A6A5C4P0_NAEFO</name>
<dbReference type="RefSeq" id="XP_044565553.1">
    <property type="nucleotide sequence ID" value="XM_044703941.1"/>
</dbReference>
<dbReference type="VEuPathDB" id="AmoebaDB:NF0038160"/>
<feature type="region of interest" description="Disordered" evidence="1">
    <location>
        <begin position="50"/>
        <end position="86"/>
    </location>
</feature>
<dbReference type="VEuPathDB" id="AmoebaDB:NfTy_036960"/>
<feature type="compositionally biased region" description="Polar residues" evidence="1">
    <location>
        <begin position="1"/>
        <end position="22"/>
    </location>
</feature>
<dbReference type="VEuPathDB" id="AmoebaDB:FDP41_013323"/>
<evidence type="ECO:0000313" key="2">
    <source>
        <dbReference type="EMBL" id="KAF0980840.1"/>
    </source>
</evidence>
<organism evidence="2 3">
    <name type="scientific">Naegleria fowleri</name>
    <name type="common">Brain eating amoeba</name>
    <dbReference type="NCBI Taxonomy" id="5763"/>
    <lineage>
        <taxon>Eukaryota</taxon>
        <taxon>Discoba</taxon>
        <taxon>Heterolobosea</taxon>
        <taxon>Tetramitia</taxon>
        <taxon>Eutetramitia</taxon>
        <taxon>Vahlkampfiidae</taxon>
        <taxon>Naegleria</taxon>
    </lineage>
</organism>
<evidence type="ECO:0000256" key="1">
    <source>
        <dbReference type="SAM" id="MobiDB-lite"/>
    </source>
</evidence>
<keyword evidence="3" id="KW-1185">Reference proteome</keyword>
<accession>A0A6A5C4P0</accession>
<dbReference type="EMBL" id="VFQX01000017">
    <property type="protein sequence ID" value="KAF0980840.1"/>
    <property type="molecule type" value="Genomic_DNA"/>
</dbReference>
<reference evidence="2 3" key="1">
    <citation type="journal article" date="2019" name="Sci. Rep.">
        <title>Nanopore sequencing improves the draft genome of the human pathogenic amoeba Naegleria fowleri.</title>
        <authorList>
            <person name="Liechti N."/>
            <person name="Schurch N."/>
            <person name="Bruggmann R."/>
            <person name="Wittwer M."/>
        </authorList>
    </citation>
    <scope>NUCLEOTIDE SEQUENCE [LARGE SCALE GENOMIC DNA]</scope>
    <source>
        <strain evidence="2 3">ATCC 30894</strain>
    </source>
</reference>
<dbReference type="AlphaFoldDB" id="A0A6A5C4P0"/>
<feature type="compositionally biased region" description="Low complexity" evidence="1">
    <location>
        <begin position="76"/>
        <end position="86"/>
    </location>
</feature>
<sequence>MHQQKDSLSTIAATTFAHSPTRSEPGETIIAMGEEDDTTSLPLGVLYSSTAIGTNKHERRMNQDHPVDDPKQQQRSSSSSCESLVSCSSINAKSDKNIIRGFGNS</sequence>
<feature type="compositionally biased region" description="Basic and acidic residues" evidence="1">
    <location>
        <begin position="60"/>
        <end position="72"/>
    </location>
</feature>
<evidence type="ECO:0000313" key="3">
    <source>
        <dbReference type="Proteomes" id="UP000444721"/>
    </source>
</evidence>
<dbReference type="GeneID" id="68120538"/>
<comment type="caution">
    <text evidence="2">The sequence shown here is derived from an EMBL/GenBank/DDBJ whole genome shotgun (WGS) entry which is preliminary data.</text>
</comment>